<feature type="chain" id="PRO_5045215250" description="Lipoprotein LpqB beta-propeller domain-containing protein" evidence="2">
    <location>
        <begin position="21"/>
        <end position="345"/>
    </location>
</feature>
<dbReference type="RefSeq" id="WP_330197010.1">
    <property type="nucleotide sequence ID" value="NZ_JAZDRO010000005.1"/>
</dbReference>
<sequence length="345" mass="36073">MTATRLITASTLVLALTACSGGNDPATGTDEAAAADTVIDTVEASAGDMTDDSSAGETGTDDADADEEAVGLPGMDIYLAGLSWVDGVPSIGTPRNVTNQPGYDNQPAFVPGSHDFYYSAESEAGTTDVYRYNSVDGTRVQVTNTPEDGEYSPRLLSDGASIAFLHQDAAGTQLITRTDLDGGNREVMIDLHPVGYFAFSPDERQAAMFVLTEPFSLQVADLDAGTVETVYENIDRALYATPDGTGAIFTTPREDGGFQAMHYGFIDGETAYLFDLPGLSQDYALASAPDGLAGAFASDDGMLVWRDANSADWTPVGDLSAFGLTGITRMAVSDDASVIAIVAAE</sequence>
<dbReference type="Gene3D" id="2.120.10.30">
    <property type="entry name" value="TolB, C-terminal domain"/>
    <property type="match status" value="1"/>
</dbReference>
<evidence type="ECO:0000256" key="2">
    <source>
        <dbReference type="SAM" id="SignalP"/>
    </source>
</evidence>
<accession>A0ABU7M0V4</accession>
<protein>
    <recommendedName>
        <fullName evidence="5">Lipoprotein LpqB beta-propeller domain-containing protein</fullName>
    </recommendedName>
</protein>
<evidence type="ECO:0000256" key="1">
    <source>
        <dbReference type="SAM" id="MobiDB-lite"/>
    </source>
</evidence>
<dbReference type="InterPro" id="IPR011042">
    <property type="entry name" value="6-blade_b-propeller_TolB-like"/>
</dbReference>
<keyword evidence="4" id="KW-1185">Reference proteome</keyword>
<feature type="signal peptide" evidence="2">
    <location>
        <begin position="1"/>
        <end position="20"/>
    </location>
</feature>
<reference evidence="3 4" key="1">
    <citation type="submission" date="2024-01" db="EMBL/GenBank/DDBJ databases">
        <title>Hyphobacterium bacterium isolated from marine sediment.</title>
        <authorList>
            <person name="Zhao S."/>
        </authorList>
    </citation>
    <scope>NUCLEOTIDE SEQUENCE [LARGE SCALE GENOMIC DNA]</scope>
    <source>
        <strain evidence="3 4">Y60-23</strain>
    </source>
</reference>
<evidence type="ECO:0008006" key="5">
    <source>
        <dbReference type="Google" id="ProtNLM"/>
    </source>
</evidence>
<dbReference type="EMBL" id="JAZDRO010000005">
    <property type="protein sequence ID" value="MEE2567449.1"/>
    <property type="molecule type" value="Genomic_DNA"/>
</dbReference>
<comment type="caution">
    <text evidence="3">The sequence shown here is derived from an EMBL/GenBank/DDBJ whole genome shotgun (WGS) entry which is preliminary data.</text>
</comment>
<feature type="region of interest" description="Disordered" evidence="1">
    <location>
        <begin position="44"/>
        <end position="67"/>
    </location>
</feature>
<evidence type="ECO:0000313" key="3">
    <source>
        <dbReference type="EMBL" id="MEE2567449.1"/>
    </source>
</evidence>
<evidence type="ECO:0000313" key="4">
    <source>
        <dbReference type="Proteomes" id="UP001310692"/>
    </source>
</evidence>
<proteinExistence type="predicted"/>
<keyword evidence="2" id="KW-0732">Signal</keyword>
<dbReference type="Proteomes" id="UP001310692">
    <property type="component" value="Unassembled WGS sequence"/>
</dbReference>
<name>A0ABU7M0V4_9PROT</name>
<dbReference type="SUPFAM" id="SSF69304">
    <property type="entry name" value="Tricorn protease N-terminal domain"/>
    <property type="match status" value="1"/>
</dbReference>
<organism evidence="3 4">
    <name type="scientific">Hyphobacterium marinum</name>
    <dbReference type="NCBI Taxonomy" id="3116574"/>
    <lineage>
        <taxon>Bacteria</taxon>
        <taxon>Pseudomonadati</taxon>
        <taxon>Pseudomonadota</taxon>
        <taxon>Alphaproteobacteria</taxon>
        <taxon>Maricaulales</taxon>
        <taxon>Maricaulaceae</taxon>
        <taxon>Hyphobacterium</taxon>
    </lineage>
</organism>
<gene>
    <name evidence="3" type="ORF">V0U35_12245</name>
</gene>
<dbReference type="PROSITE" id="PS51257">
    <property type="entry name" value="PROKAR_LIPOPROTEIN"/>
    <property type="match status" value="1"/>
</dbReference>